<evidence type="ECO:0000256" key="12">
    <source>
        <dbReference type="ARBA" id="ARBA00038622"/>
    </source>
</evidence>
<evidence type="ECO:0000256" key="8">
    <source>
        <dbReference type="ARBA" id="ARBA00023098"/>
    </source>
</evidence>
<evidence type="ECO:0000256" key="5">
    <source>
        <dbReference type="ARBA" id="ARBA00022832"/>
    </source>
</evidence>
<keyword evidence="6" id="KW-0521">NADP</keyword>
<evidence type="ECO:0000256" key="16">
    <source>
        <dbReference type="ARBA" id="ARBA00048686"/>
    </source>
</evidence>
<dbReference type="EC" id="1.3.1.38" evidence="13"/>
<dbReference type="SUPFAM" id="SSF51735">
    <property type="entry name" value="NAD(P)-binding Rossmann-fold domains"/>
    <property type="match status" value="1"/>
</dbReference>
<comment type="catalytic activity">
    <reaction evidence="15">
        <text>(2E)-dodecenoyl-CoA + NADPH + H(+) = dodecanoyl-CoA + NADP(+)</text>
        <dbReference type="Rhea" id="RHEA:44964"/>
        <dbReference type="ChEBI" id="CHEBI:15378"/>
        <dbReference type="ChEBI" id="CHEBI:57330"/>
        <dbReference type="ChEBI" id="CHEBI:57375"/>
        <dbReference type="ChEBI" id="CHEBI:57783"/>
        <dbReference type="ChEBI" id="CHEBI:58349"/>
    </reaction>
    <physiologicalReaction direction="left-to-right" evidence="15">
        <dbReference type="Rhea" id="RHEA:44965"/>
    </physiologicalReaction>
</comment>
<dbReference type="AlphaFoldDB" id="A0A090QHU9"/>
<evidence type="ECO:0000256" key="4">
    <source>
        <dbReference type="ARBA" id="ARBA00022553"/>
    </source>
</evidence>
<protein>
    <recommendedName>
        <fullName evidence="14">Peroxisomal trans-2-enoyl-CoA reductase</fullName>
        <ecNumber evidence="13">1.3.1.38</ecNumber>
    </recommendedName>
</protein>
<comment type="catalytic activity">
    <reaction evidence="20">
        <text>(2E)-octenoyl-CoA + NADPH + H(+) = octanoyl-CoA + NADP(+)</text>
        <dbReference type="Rhea" id="RHEA:44952"/>
        <dbReference type="ChEBI" id="CHEBI:15378"/>
        <dbReference type="ChEBI" id="CHEBI:57386"/>
        <dbReference type="ChEBI" id="CHEBI:57783"/>
        <dbReference type="ChEBI" id="CHEBI:58349"/>
        <dbReference type="ChEBI" id="CHEBI:62242"/>
    </reaction>
    <physiologicalReaction direction="left-to-right" evidence="20">
        <dbReference type="Rhea" id="RHEA:44953"/>
    </physiologicalReaction>
</comment>
<evidence type="ECO:0000256" key="6">
    <source>
        <dbReference type="ARBA" id="ARBA00022857"/>
    </source>
</evidence>
<dbReference type="PANTHER" id="PTHR24317:SF7">
    <property type="entry name" value="PEROXISOMAL TRANS-2-ENOYL-COA REDUCTASE"/>
    <property type="match status" value="1"/>
</dbReference>
<dbReference type="GO" id="GO:0019166">
    <property type="term" value="F:trans-2-enoyl-CoA reductase (NADPH) activity"/>
    <property type="evidence" value="ECO:0007669"/>
    <property type="project" value="UniProtKB-EC"/>
</dbReference>
<evidence type="ECO:0000313" key="21">
    <source>
        <dbReference type="EMBL" id="GAL02725.1"/>
    </source>
</evidence>
<gene>
    <name evidence="21" type="ORF">JCM19237_5618</name>
</gene>
<evidence type="ECO:0000256" key="13">
    <source>
        <dbReference type="ARBA" id="ARBA00038849"/>
    </source>
</evidence>
<dbReference type="STRING" id="754436.JCM19237_5618"/>
<reference evidence="21 22" key="1">
    <citation type="journal article" date="2014" name="Genome Announc.">
        <title>Draft Genome Sequences of Two Vibrionaceae Species, Vibrio ponticus C121 and Photobacterium aphoticum C119, Isolated as Coral Reef Microbiota.</title>
        <authorList>
            <person name="Al-saari N."/>
            <person name="Meirelles P.M."/>
            <person name="Mino S."/>
            <person name="Suda W."/>
            <person name="Oshima K."/>
            <person name="Hattori M."/>
            <person name="Ohkuma M."/>
            <person name="Thompson F.L."/>
            <person name="Gomez-Gil B."/>
            <person name="Sawabe T."/>
            <person name="Sawabe T."/>
        </authorList>
    </citation>
    <scope>NUCLEOTIDE SEQUENCE [LARGE SCALE GENOMIC DNA]</scope>
    <source>
        <strain evidence="21 22">JCM 19237</strain>
    </source>
</reference>
<evidence type="ECO:0000256" key="18">
    <source>
        <dbReference type="ARBA" id="ARBA00049251"/>
    </source>
</evidence>
<dbReference type="InterPro" id="IPR003560">
    <property type="entry name" value="DHB_DH"/>
</dbReference>
<proteinExistence type="predicted"/>
<dbReference type="Pfam" id="PF13561">
    <property type="entry name" value="adh_short_C2"/>
    <property type="match status" value="1"/>
</dbReference>
<keyword evidence="10" id="KW-0275">Fatty acid biosynthesis</keyword>
<dbReference type="PANTHER" id="PTHR24317">
    <property type="entry name" value="PEROXISOMAL TRANS-2-ENOYL-COA REDUCTASE"/>
    <property type="match status" value="1"/>
</dbReference>
<accession>A0A090QHU9</accession>
<comment type="catalytic activity">
    <reaction evidence="17">
        <text>(2E)-hexenoyl-CoA + NADPH + H(+) = hexanoyl-CoA + NADP(+)</text>
        <dbReference type="Rhea" id="RHEA:44956"/>
        <dbReference type="ChEBI" id="CHEBI:15378"/>
        <dbReference type="ChEBI" id="CHEBI:57783"/>
        <dbReference type="ChEBI" id="CHEBI:58349"/>
        <dbReference type="ChEBI" id="CHEBI:62077"/>
        <dbReference type="ChEBI" id="CHEBI:62620"/>
    </reaction>
    <physiologicalReaction direction="left-to-right" evidence="17">
        <dbReference type="Rhea" id="RHEA:44957"/>
    </physiologicalReaction>
</comment>
<evidence type="ECO:0000256" key="7">
    <source>
        <dbReference type="ARBA" id="ARBA00023002"/>
    </source>
</evidence>
<name>A0A090QHU9_9GAMM</name>
<keyword evidence="4" id="KW-0597">Phosphoprotein</keyword>
<evidence type="ECO:0000256" key="14">
    <source>
        <dbReference type="ARBA" id="ARBA00041063"/>
    </source>
</evidence>
<dbReference type="Proteomes" id="UP000029227">
    <property type="component" value="Unassembled WGS sequence"/>
</dbReference>
<dbReference type="GO" id="GO:0008667">
    <property type="term" value="F:2,3-dihydro-2,3-dihydroxybenzoate dehydrogenase activity"/>
    <property type="evidence" value="ECO:0007669"/>
    <property type="project" value="InterPro"/>
</dbReference>
<evidence type="ECO:0000256" key="11">
    <source>
        <dbReference type="ARBA" id="ARBA00037124"/>
    </source>
</evidence>
<keyword evidence="7 21" id="KW-0560">Oxidoreductase</keyword>
<sequence length="57" mass="5947">MVEAIKPEVLDSIKAEIPMKRLAAPAEVAAAVTFLASDAAAYITGETLSVNGGLYMH</sequence>
<dbReference type="eggNOG" id="COG1028">
    <property type="taxonomic scope" value="Bacteria"/>
</dbReference>
<dbReference type="Gene3D" id="3.40.50.720">
    <property type="entry name" value="NAD(P)-binding Rossmann-like Domain"/>
    <property type="match status" value="1"/>
</dbReference>
<dbReference type="InterPro" id="IPR002347">
    <property type="entry name" value="SDR_fam"/>
</dbReference>
<comment type="subcellular location">
    <subcellularLocation>
        <location evidence="1">Peroxisome</location>
    </subcellularLocation>
</comment>
<dbReference type="GO" id="GO:0019290">
    <property type="term" value="P:siderophore biosynthetic process"/>
    <property type="evidence" value="ECO:0007669"/>
    <property type="project" value="InterPro"/>
</dbReference>
<comment type="catalytic activity">
    <reaction evidence="16">
        <text>(2E)-tetradecenoyl-CoA + NADPH + H(+) = tetradecanoyl-CoA + NADP(+)</text>
        <dbReference type="Rhea" id="RHEA:44968"/>
        <dbReference type="ChEBI" id="CHEBI:15378"/>
        <dbReference type="ChEBI" id="CHEBI:57385"/>
        <dbReference type="ChEBI" id="CHEBI:57783"/>
        <dbReference type="ChEBI" id="CHEBI:58349"/>
        <dbReference type="ChEBI" id="CHEBI:61405"/>
    </reaction>
    <physiologicalReaction direction="left-to-right" evidence="16">
        <dbReference type="Rhea" id="RHEA:44969"/>
    </physiologicalReaction>
</comment>
<comment type="pathway">
    <text evidence="2">Lipid metabolism.</text>
</comment>
<evidence type="ECO:0000256" key="9">
    <source>
        <dbReference type="ARBA" id="ARBA00023140"/>
    </source>
</evidence>
<comment type="catalytic activity">
    <reaction evidence="19">
        <text>(2E)-decenoyl-CoA + NADPH + H(+) = decanoyl-CoA + NADP(+)</text>
        <dbReference type="Rhea" id="RHEA:44960"/>
        <dbReference type="ChEBI" id="CHEBI:15378"/>
        <dbReference type="ChEBI" id="CHEBI:57783"/>
        <dbReference type="ChEBI" id="CHEBI:58349"/>
        <dbReference type="ChEBI" id="CHEBI:61406"/>
        <dbReference type="ChEBI" id="CHEBI:61430"/>
    </reaction>
    <physiologicalReaction direction="left-to-right" evidence="19">
        <dbReference type="Rhea" id="RHEA:44961"/>
    </physiologicalReaction>
</comment>
<keyword evidence="3" id="KW-0444">Lipid biosynthesis</keyword>
<keyword evidence="8" id="KW-0443">Lipid metabolism</keyword>
<evidence type="ECO:0000256" key="3">
    <source>
        <dbReference type="ARBA" id="ARBA00022516"/>
    </source>
</evidence>
<comment type="caution">
    <text evidence="21">The sequence shown here is derived from an EMBL/GenBank/DDBJ whole genome shotgun (WGS) entry which is preliminary data.</text>
</comment>
<evidence type="ECO:0000313" key="22">
    <source>
        <dbReference type="Proteomes" id="UP000029227"/>
    </source>
</evidence>
<keyword evidence="9" id="KW-0576">Peroxisome</keyword>
<evidence type="ECO:0000256" key="17">
    <source>
        <dbReference type="ARBA" id="ARBA00049108"/>
    </source>
</evidence>
<evidence type="ECO:0000256" key="2">
    <source>
        <dbReference type="ARBA" id="ARBA00005189"/>
    </source>
</evidence>
<dbReference type="GO" id="GO:0006633">
    <property type="term" value="P:fatty acid biosynthetic process"/>
    <property type="evidence" value="ECO:0007669"/>
    <property type="project" value="UniProtKB-KW"/>
</dbReference>
<comment type="subunit">
    <text evidence="12">Interacts with PEX5, probably required to target it into peroxisomes.</text>
</comment>
<evidence type="ECO:0000256" key="20">
    <source>
        <dbReference type="ARBA" id="ARBA00049559"/>
    </source>
</evidence>
<comment type="catalytic activity">
    <reaction evidence="18">
        <text>a (2E)-enoyl-CoA + NADPH + H(+) = a 2,3-saturated acyl-CoA + NADP(+)</text>
        <dbReference type="Rhea" id="RHEA:33763"/>
        <dbReference type="ChEBI" id="CHEBI:15378"/>
        <dbReference type="ChEBI" id="CHEBI:57783"/>
        <dbReference type="ChEBI" id="CHEBI:58349"/>
        <dbReference type="ChEBI" id="CHEBI:58856"/>
        <dbReference type="ChEBI" id="CHEBI:65111"/>
        <dbReference type="EC" id="1.3.1.38"/>
    </reaction>
    <physiologicalReaction direction="left-to-right" evidence="18">
        <dbReference type="Rhea" id="RHEA:33764"/>
    </physiologicalReaction>
</comment>
<organism evidence="21 22">
    <name type="scientific">Photobacterium aphoticum</name>
    <dbReference type="NCBI Taxonomy" id="754436"/>
    <lineage>
        <taxon>Bacteria</taxon>
        <taxon>Pseudomonadati</taxon>
        <taxon>Pseudomonadota</taxon>
        <taxon>Gammaproteobacteria</taxon>
        <taxon>Vibrionales</taxon>
        <taxon>Vibrionaceae</taxon>
        <taxon>Photobacterium</taxon>
    </lineage>
</organism>
<dbReference type="EMBL" id="BBMN01000001">
    <property type="protein sequence ID" value="GAL02725.1"/>
    <property type="molecule type" value="Genomic_DNA"/>
</dbReference>
<dbReference type="InterPro" id="IPR052388">
    <property type="entry name" value="Peroxisomal_t2-enoyl-CoA_red"/>
</dbReference>
<keyword evidence="5" id="KW-0276">Fatty acid metabolism</keyword>
<comment type="function">
    <text evidence="11">Participates in chain elongation of fatty acids. Catalyzes the reduction of trans-2-enoyl-CoAs of varying chain lengths from 6:1 to 16:1, having maximum activity with 10:1 CoA. Has no 2,4-dienoyl-CoA reductase activity.</text>
</comment>
<evidence type="ECO:0000256" key="19">
    <source>
        <dbReference type="ARBA" id="ARBA00049386"/>
    </source>
</evidence>
<evidence type="ECO:0000256" key="15">
    <source>
        <dbReference type="ARBA" id="ARBA00047570"/>
    </source>
</evidence>
<evidence type="ECO:0000256" key="10">
    <source>
        <dbReference type="ARBA" id="ARBA00023160"/>
    </source>
</evidence>
<dbReference type="PRINTS" id="PR01397">
    <property type="entry name" value="DHBDHDRGNASE"/>
</dbReference>
<evidence type="ECO:0000256" key="1">
    <source>
        <dbReference type="ARBA" id="ARBA00004275"/>
    </source>
</evidence>
<dbReference type="InterPro" id="IPR036291">
    <property type="entry name" value="NAD(P)-bd_dom_sf"/>
</dbReference>